<accession>G9MLV9</accession>
<feature type="compositionally biased region" description="Polar residues" evidence="1">
    <location>
        <begin position="39"/>
        <end position="48"/>
    </location>
</feature>
<feature type="compositionally biased region" description="Polar residues" evidence="1">
    <location>
        <begin position="513"/>
        <end position="533"/>
    </location>
</feature>
<gene>
    <name evidence="2" type="ORF">TRIVIDRAFT_198948</name>
</gene>
<evidence type="ECO:0000313" key="2">
    <source>
        <dbReference type="EMBL" id="EHK24332.1"/>
    </source>
</evidence>
<evidence type="ECO:0000313" key="3">
    <source>
        <dbReference type="Proteomes" id="UP000007115"/>
    </source>
</evidence>
<feature type="region of interest" description="Disordered" evidence="1">
    <location>
        <begin position="507"/>
        <end position="533"/>
    </location>
</feature>
<dbReference type="VEuPathDB" id="FungiDB:TRIVIDRAFT_198948"/>
<feature type="region of interest" description="Disordered" evidence="1">
    <location>
        <begin position="24"/>
        <end position="50"/>
    </location>
</feature>
<keyword evidence="3" id="KW-1185">Reference proteome</keyword>
<protein>
    <submittedName>
        <fullName evidence="2">Uncharacterized protein</fullName>
    </submittedName>
</protein>
<dbReference type="RefSeq" id="XP_013958543.1">
    <property type="nucleotide sequence ID" value="XM_014103068.1"/>
</dbReference>
<organism evidence="2 3">
    <name type="scientific">Hypocrea virens (strain Gv29-8 / FGSC 10586)</name>
    <name type="common">Gliocladium virens</name>
    <name type="synonym">Trichoderma virens</name>
    <dbReference type="NCBI Taxonomy" id="413071"/>
    <lineage>
        <taxon>Eukaryota</taxon>
        <taxon>Fungi</taxon>
        <taxon>Dikarya</taxon>
        <taxon>Ascomycota</taxon>
        <taxon>Pezizomycotina</taxon>
        <taxon>Sordariomycetes</taxon>
        <taxon>Hypocreomycetidae</taxon>
        <taxon>Hypocreales</taxon>
        <taxon>Hypocreaceae</taxon>
        <taxon>Trichoderma</taxon>
    </lineage>
</organism>
<dbReference type="eggNOG" id="ENOG502SYDX">
    <property type="taxonomic scope" value="Eukaryota"/>
</dbReference>
<dbReference type="HOGENOM" id="CLU_510952_0_0_1"/>
<dbReference type="Proteomes" id="UP000007115">
    <property type="component" value="Unassembled WGS sequence"/>
</dbReference>
<name>G9MLV9_HYPVG</name>
<dbReference type="InParanoid" id="G9MLV9"/>
<reference evidence="2 3" key="1">
    <citation type="journal article" date="2011" name="Genome Biol.">
        <title>Comparative genome sequence analysis underscores mycoparasitism as the ancestral life style of Trichoderma.</title>
        <authorList>
            <person name="Kubicek C.P."/>
            <person name="Herrera-Estrella A."/>
            <person name="Seidl-Seiboth V."/>
            <person name="Martinez D.A."/>
            <person name="Druzhinina I.S."/>
            <person name="Thon M."/>
            <person name="Zeilinger S."/>
            <person name="Casas-Flores S."/>
            <person name="Horwitz B.A."/>
            <person name="Mukherjee P.K."/>
            <person name="Mukherjee M."/>
            <person name="Kredics L."/>
            <person name="Alcaraz L.D."/>
            <person name="Aerts A."/>
            <person name="Antal Z."/>
            <person name="Atanasova L."/>
            <person name="Cervantes-Badillo M.G."/>
            <person name="Challacombe J."/>
            <person name="Chertkov O."/>
            <person name="McCluskey K."/>
            <person name="Coulpier F."/>
            <person name="Deshpande N."/>
            <person name="von Doehren H."/>
            <person name="Ebbole D.J."/>
            <person name="Esquivel-Naranjo E.U."/>
            <person name="Fekete E."/>
            <person name="Flipphi M."/>
            <person name="Glaser F."/>
            <person name="Gomez-Rodriguez E.Y."/>
            <person name="Gruber S."/>
            <person name="Han C."/>
            <person name="Henrissat B."/>
            <person name="Hermosa R."/>
            <person name="Hernandez-Onate M."/>
            <person name="Karaffa L."/>
            <person name="Kosti I."/>
            <person name="Le Crom S."/>
            <person name="Lindquist E."/>
            <person name="Lucas S."/>
            <person name="Luebeck M."/>
            <person name="Luebeck P.S."/>
            <person name="Margeot A."/>
            <person name="Metz B."/>
            <person name="Misra M."/>
            <person name="Nevalainen H."/>
            <person name="Omann M."/>
            <person name="Packer N."/>
            <person name="Perrone G."/>
            <person name="Uresti-Rivera E.E."/>
            <person name="Salamov A."/>
            <person name="Schmoll M."/>
            <person name="Seiboth B."/>
            <person name="Shapiro H."/>
            <person name="Sukno S."/>
            <person name="Tamayo-Ramos J.A."/>
            <person name="Tisch D."/>
            <person name="Wiest A."/>
            <person name="Wilkinson H.H."/>
            <person name="Zhang M."/>
            <person name="Coutinho P.M."/>
            <person name="Kenerley C.M."/>
            <person name="Monte E."/>
            <person name="Baker S.E."/>
            <person name="Grigoriev I.V."/>
        </authorList>
    </citation>
    <scope>NUCLEOTIDE SEQUENCE [LARGE SCALE GENOMIC DNA]</scope>
    <source>
        <strain evidence="3">Gv29-8 / FGSC 10586</strain>
    </source>
</reference>
<comment type="caution">
    <text evidence="2">The sequence shown here is derived from an EMBL/GenBank/DDBJ whole genome shotgun (WGS) entry which is preliminary data.</text>
</comment>
<dbReference type="OMA" id="EAMCYAL"/>
<dbReference type="OrthoDB" id="4814848at2759"/>
<evidence type="ECO:0000256" key="1">
    <source>
        <dbReference type="SAM" id="MobiDB-lite"/>
    </source>
</evidence>
<proteinExistence type="predicted"/>
<dbReference type="STRING" id="413071.G9MLV9"/>
<feature type="region of interest" description="Disordered" evidence="1">
    <location>
        <begin position="181"/>
        <end position="204"/>
    </location>
</feature>
<dbReference type="GeneID" id="25790047"/>
<sequence>MDARETSYKLASADGNRGFMETYNDTTATGLSPLRQRDTSGFSGSSYESRPGHFHDSTSLLCARRSPLIKECYEDQFPFELAGDVHYNPWSPNSTSAPAWCPSEPSPSLLLNSEYGGAPAFLMGYGADNISSEYEAQLPWPESEPFPPRADMANFDDDVDPFGVTYYTPRGVDGAPDSICDPNLTAAGRSTSNRSAQQSVSEASPNVIPFRSFNRLGFPGQTAPVMVTMREAEASMPTSMMLQPLDQSLNPPSPLSVISPPVSLTSSTRKRNISVAGLEKSPVAPKKRVIKPQLTAKVNNSEDFEIQKDSELPPTGTYKAYFHTVDVARKKLQRLLELYRKPRESCSFPSTDDTFPTSGEDKMTYIRNLFDAINDWSNFREWPQALKTEERNRIMDNIRRKQAGNGDAGADVSLDDMRPSQEELESILPPLQDQQKRILGRLLSDQTIEWLCWELIRVEAMCYALRKSKQLVKSLLSAGDGWKLRIANNPQGELGHKGNNMKVNMNKNRKLRQITQGTRTAPRQKSAPKQSQK</sequence>
<feature type="compositionally biased region" description="Polar residues" evidence="1">
    <location>
        <begin position="188"/>
        <end position="204"/>
    </location>
</feature>
<dbReference type="EMBL" id="ABDF02000004">
    <property type="protein sequence ID" value="EHK24332.1"/>
    <property type="molecule type" value="Genomic_DNA"/>
</dbReference>
<dbReference type="AlphaFoldDB" id="G9MLV9"/>